<evidence type="ECO:0000313" key="8">
    <source>
        <dbReference type="Proteomes" id="UP001501490"/>
    </source>
</evidence>
<comment type="subcellular location">
    <subcellularLocation>
        <location evidence="1">Membrane</location>
        <topology evidence="1">Multi-pass membrane protein</topology>
    </subcellularLocation>
</comment>
<dbReference type="InterPro" id="IPR004254">
    <property type="entry name" value="AdipoR/HlyIII-related"/>
</dbReference>
<keyword evidence="3 6" id="KW-1133">Transmembrane helix</keyword>
<evidence type="ECO:0000256" key="5">
    <source>
        <dbReference type="SAM" id="MobiDB-lite"/>
    </source>
</evidence>
<name>A0ABP7ATW0_9ACTN</name>
<proteinExistence type="predicted"/>
<dbReference type="EMBL" id="BAABAB010000050">
    <property type="protein sequence ID" value="GAA3639863.1"/>
    <property type="molecule type" value="Genomic_DNA"/>
</dbReference>
<dbReference type="RefSeq" id="WP_344809408.1">
    <property type="nucleotide sequence ID" value="NZ_BAABAB010000050.1"/>
</dbReference>
<feature type="transmembrane region" description="Helical" evidence="6">
    <location>
        <begin position="161"/>
        <end position="179"/>
    </location>
</feature>
<feature type="region of interest" description="Disordered" evidence="5">
    <location>
        <begin position="1"/>
        <end position="32"/>
    </location>
</feature>
<feature type="transmembrane region" description="Helical" evidence="6">
    <location>
        <begin position="136"/>
        <end position="155"/>
    </location>
</feature>
<gene>
    <name evidence="7" type="ORF">GCM10022236_48010</name>
</gene>
<protein>
    <submittedName>
        <fullName evidence="7">Hemolysin III family protein</fullName>
    </submittedName>
</protein>
<accession>A0ABP7ATW0</accession>
<sequence>MSSTMTPGDPRDTLAPRPADPDPSQPDESRTQEVLNQIKPHLRGWLHAAMTPLAAAAGIVLICLAPTATGKIGGAIYLAASLLLFGTSAIYHRGSPWGPRGEGILRRMDHANIYVFIAATYTPLALQLLTGTSRVLLLTLVWSAALVGLLFRLFWLTAPRWLYTALYLMMGWAAVGWLGQFYAAGGAAVLVLVVAGGLLYTVGAVVYGLKRPNPWPTWFGFHEIFHAFTIAAFVCHYIAISIVTYT</sequence>
<dbReference type="Proteomes" id="UP001501490">
    <property type="component" value="Unassembled WGS sequence"/>
</dbReference>
<dbReference type="PANTHER" id="PTHR20855">
    <property type="entry name" value="ADIPOR/PROGESTIN RECEPTOR-RELATED"/>
    <property type="match status" value="1"/>
</dbReference>
<feature type="transmembrane region" description="Helical" evidence="6">
    <location>
        <begin position="45"/>
        <end position="65"/>
    </location>
</feature>
<evidence type="ECO:0000256" key="6">
    <source>
        <dbReference type="SAM" id="Phobius"/>
    </source>
</evidence>
<dbReference type="Pfam" id="PF03006">
    <property type="entry name" value="HlyIII"/>
    <property type="match status" value="1"/>
</dbReference>
<evidence type="ECO:0000256" key="1">
    <source>
        <dbReference type="ARBA" id="ARBA00004141"/>
    </source>
</evidence>
<reference evidence="8" key="1">
    <citation type="journal article" date="2019" name="Int. J. Syst. Evol. Microbiol.">
        <title>The Global Catalogue of Microorganisms (GCM) 10K type strain sequencing project: providing services to taxonomists for standard genome sequencing and annotation.</title>
        <authorList>
            <consortium name="The Broad Institute Genomics Platform"/>
            <consortium name="The Broad Institute Genome Sequencing Center for Infectious Disease"/>
            <person name="Wu L."/>
            <person name="Ma J."/>
        </authorList>
    </citation>
    <scope>NUCLEOTIDE SEQUENCE [LARGE SCALE GENOMIC DNA]</scope>
    <source>
        <strain evidence="8">JCM 16929</strain>
    </source>
</reference>
<keyword evidence="8" id="KW-1185">Reference proteome</keyword>
<evidence type="ECO:0000313" key="7">
    <source>
        <dbReference type="EMBL" id="GAA3639863.1"/>
    </source>
</evidence>
<dbReference type="PANTHER" id="PTHR20855:SF3">
    <property type="entry name" value="LD03007P"/>
    <property type="match status" value="1"/>
</dbReference>
<organism evidence="7 8">
    <name type="scientific">Microlunatus ginsengisoli</name>
    <dbReference type="NCBI Taxonomy" id="363863"/>
    <lineage>
        <taxon>Bacteria</taxon>
        <taxon>Bacillati</taxon>
        <taxon>Actinomycetota</taxon>
        <taxon>Actinomycetes</taxon>
        <taxon>Propionibacteriales</taxon>
        <taxon>Propionibacteriaceae</taxon>
        <taxon>Microlunatus</taxon>
    </lineage>
</organism>
<comment type="caution">
    <text evidence="7">The sequence shown here is derived from an EMBL/GenBank/DDBJ whole genome shotgun (WGS) entry which is preliminary data.</text>
</comment>
<feature type="transmembrane region" description="Helical" evidence="6">
    <location>
        <begin position="72"/>
        <end position="91"/>
    </location>
</feature>
<feature type="transmembrane region" description="Helical" evidence="6">
    <location>
        <begin position="111"/>
        <end position="129"/>
    </location>
</feature>
<keyword evidence="2 6" id="KW-0812">Transmembrane</keyword>
<feature type="transmembrane region" description="Helical" evidence="6">
    <location>
        <begin position="224"/>
        <end position="245"/>
    </location>
</feature>
<evidence type="ECO:0000256" key="4">
    <source>
        <dbReference type="ARBA" id="ARBA00023136"/>
    </source>
</evidence>
<evidence type="ECO:0000256" key="2">
    <source>
        <dbReference type="ARBA" id="ARBA00022692"/>
    </source>
</evidence>
<keyword evidence="4 6" id="KW-0472">Membrane</keyword>
<evidence type="ECO:0000256" key="3">
    <source>
        <dbReference type="ARBA" id="ARBA00022989"/>
    </source>
</evidence>
<feature type="transmembrane region" description="Helical" evidence="6">
    <location>
        <begin position="186"/>
        <end position="209"/>
    </location>
</feature>